<dbReference type="PANTHER" id="PTHR11207:SF0">
    <property type="entry name" value="RIBONUCLEASE 3"/>
    <property type="match status" value="1"/>
</dbReference>
<keyword evidence="6 9" id="KW-0255">Endonuclease</keyword>
<sequence>MNELQDRLGYRFHEGRLLQAALTHPSFAAEHRAEHYQRLEFLGDAVLELIASRFLYDLHPEAEEGELTRMRAERVREESLALVARRMDLGAYIRLSAGEARCHGAEKPSILSDVLEAVIGAMYLDGGLAAAGSFVRREVLSQEPPAAARDAKSQLQEALQKSGRLPEYELVSVEGPPHAPVFTYRVRIDGAVVGEGQGASKQAAQQAAAQSALKNGHGAGGA</sequence>
<keyword evidence="9" id="KW-0819">tRNA processing</keyword>
<keyword evidence="8 9" id="KW-0694">RNA-binding</keyword>
<dbReference type="CDD" id="cd10845">
    <property type="entry name" value="DSRM_RNAse_III_family"/>
    <property type="match status" value="1"/>
</dbReference>
<evidence type="ECO:0000256" key="6">
    <source>
        <dbReference type="ARBA" id="ARBA00022759"/>
    </source>
</evidence>
<evidence type="ECO:0000256" key="2">
    <source>
        <dbReference type="ARBA" id="ARBA00010183"/>
    </source>
</evidence>
<evidence type="ECO:0000256" key="9">
    <source>
        <dbReference type="HAMAP-Rule" id="MF_00104"/>
    </source>
</evidence>
<dbReference type="GO" id="GO:0019843">
    <property type="term" value="F:rRNA binding"/>
    <property type="evidence" value="ECO:0007669"/>
    <property type="project" value="UniProtKB-KW"/>
</dbReference>
<keyword evidence="3 9" id="KW-0698">rRNA processing</keyword>
<dbReference type="Proteomes" id="UP000886884">
    <property type="component" value="Unassembled WGS sequence"/>
</dbReference>
<comment type="similarity">
    <text evidence="2">Belongs to the ribonuclease III family.</text>
</comment>
<keyword evidence="4 9" id="KW-0507">mRNA processing</keyword>
<dbReference type="Pfam" id="PF14622">
    <property type="entry name" value="Ribonucleas_3_3"/>
    <property type="match status" value="1"/>
</dbReference>
<dbReference type="InterPro" id="IPR011907">
    <property type="entry name" value="RNase_III"/>
</dbReference>
<evidence type="ECO:0000256" key="5">
    <source>
        <dbReference type="ARBA" id="ARBA00022722"/>
    </source>
</evidence>
<gene>
    <name evidence="9 12" type="primary">rnc</name>
    <name evidence="12" type="ORF">IAA64_09035</name>
</gene>
<keyword evidence="7 9" id="KW-0378">Hydrolase</keyword>
<dbReference type="PANTHER" id="PTHR11207">
    <property type="entry name" value="RIBONUCLEASE III"/>
    <property type="match status" value="1"/>
</dbReference>
<dbReference type="NCBIfam" id="TIGR02191">
    <property type="entry name" value="RNaseIII"/>
    <property type="match status" value="1"/>
</dbReference>
<reference evidence="12" key="1">
    <citation type="submission" date="2020-10" db="EMBL/GenBank/DDBJ databases">
        <authorList>
            <person name="Gilroy R."/>
        </authorList>
    </citation>
    <scope>NUCLEOTIDE SEQUENCE</scope>
    <source>
        <strain evidence="12">CHK183-6373</strain>
    </source>
</reference>
<dbReference type="GO" id="GO:0010468">
    <property type="term" value="P:regulation of gene expression"/>
    <property type="evidence" value="ECO:0007669"/>
    <property type="project" value="TreeGrafter"/>
</dbReference>
<dbReference type="GO" id="GO:0046872">
    <property type="term" value="F:metal ion binding"/>
    <property type="evidence" value="ECO:0007669"/>
    <property type="project" value="UniProtKB-KW"/>
</dbReference>
<dbReference type="EC" id="3.1.26.3" evidence="9"/>
<accession>A0A9D1P894</accession>
<dbReference type="PROSITE" id="PS50137">
    <property type="entry name" value="DS_RBD"/>
    <property type="match status" value="1"/>
</dbReference>
<dbReference type="CDD" id="cd00593">
    <property type="entry name" value="RIBOc"/>
    <property type="match status" value="1"/>
</dbReference>
<comment type="catalytic activity">
    <reaction evidence="1 9">
        <text>Endonucleolytic cleavage to 5'-phosphomonoester.</text>
        <dbReference type="EC" id="3.1.26.3"/>
    </reaction>
</comment>
<dbReference type="SUPFAM" id="SSF54768">
    <property type="entry name" value="dsRNA-binding domain-like"/>
    <property type="match status" value="1"/>
</dbReference>
<dbReference type="SMART" id="SM00535">
    <property type="entry name" value="RIBOc"/>
    <property type="match status" value="1"/>
</dbReference>
<name>A0A9D1P894_9FIRM</name>
<dbReference type="InterPro" id="IPR036389">
    <property type="entry name" value="RNase_III_sf"/>
</dbReference>
<dbReference type="GO" id="GO:0006397">
    <property type="term" value="P:mRNA processing"/>
    <property type="evidence" value="ECO:0007669"/>
    <property type="project" value="UniProtKB-UniRule"/>
</dbReference>
<dbReference type="Pfam" id="PF00035">
    <property type="entry name" value="dsrm"/>
    <property type="match status" value="1"/>
</dbReference>
<feature type="domain" description="RNase III" evidence="11">
    <location>
        <begin position="1"/>
        <end position="127"/>
    </location>
</feature>
<feature type="active site" evidence="9">
    <location>
        <position position="116"/>
    </location>
</feature>
<dbReference type="PROSITE" id="PS50142">
    <property type="entry name" value="RNASE_3_2"/>
    <property type="match status" value="1"/>
</dbReference>
<evidence type="ECO:0000256" key="8">
    <source>
        <dbReference type="ARBA" id="ARBA00022884"/>
    </source>
</evidence>
<dbReference type="EMBL" id="DVOT01000160">
    <property type="protein sequence ID" value="HIV28102.1"/>
    <property type="molecule type" value="Genomic_DNA"/>
</dbReference>
<feature type="binding site" evidence="9">
    <location>
        <position position="116"/>
    </location>
    <ligand>
        <name>Mg(2+)</name>
        <dbReference type="ChEBI" id="CHEBI:18420"/>
    </ligand>
</feature>
<organism evidence="12 13">
    <name type="scientific">Candidatus Ornithocaccomicrobium faecavium</name>
    <dbReference type="NCBI Taxonomy" id="2840890"/>
    <lineage>
        <taxon>Bacteria</taxon>
        <taxon>Bacillati</taxon>
        <taxon>Bacillota</taxon>
        <taxon>Clostridia</taxon>
        <taxon>Candidatus Ornithocaccomicrobium</taxon>
    </lineage>
</organism>
<dbReference type="SUPFAM" id="SSF69065">
    <property type="entry name" value="RNase III domain-like"/>
    <property type="match status" value="1"/>
</dbReference>
<evidence type="ECO:0000313" key="12">
    <source>
        <dbReference type="EMBL" id="HIV28102.1"/>
    </source>
</evidence>
<evidence type="ECO:0000256" key="3">
    <source>
        <dbReference type="ARBA" id="ARBA00022552"/>
    </source>
</evidence>
<keyword evidence="9" id="KW-0479">Metal-binding</keyword>
<reference evidence="12" key="2">
    <citation type="journal article" date="2021" name="PeerJ">
        <title>Extensive microbial diversity within the chicken gut microbiome revealed by metagenomics and culture.</title>
        <authorList>
            <person name="Gilroy R."/>
            <person name="Ravi A."/>
            <person name="Getino M."/>
            <person name="Pursley I."/>
            <person name="Horton D.L."/>
            <person name="Alikhan N.F."/>
            <person name="Baker D."/>
            <person name="Gharbi K."/>
            <person name="Hall N."/>
            <person name="Watson M."/>
            <person name="Adriaenssens E.M."/>
            <person name="Foster-Nyarko E."/>
            <person name="Jarju S."/>
            <person name="Secka A."/>
            <person name="Antonio M."/>
            <person name="Oren A."/>
            <person name="Chaudhuri R.R."/>
            <person name="La Ragione R."/>
            <person name="Hildebrand F."/>
            <person name="Pallen M.J."/>
        </authorList>
    </citation>
    <scope>NUCLEOTIDE SEQUENCE</scope>
    <source>
        <strain evidence="12">CHK183-6373</strain>
    </source>
</reference>
<comment type="cofactor">
    <cofactor evidence="9">
        <name>Mg(2+)</name>
        <dbReference type="ChEBI" id="CHEBI:18420"/>
    </cofactor>
</comment>
<proteinExistence type="inferred from homology"/>
<evidence type="ECO:0000256" key="7">
    <source>
        <dbReference type="ARBA" id="ARBA00022801"/>
    </source>
</evidence>
<dbReference type="GO" id="GO:0004525">
    <property type="term" value="F:ribonuclease III activity"/>
    <property type="evidence" value="ECO:0007669"/>
    <property type="project" value="UniProtKB-UniRule"/>
</dbReference>
<comment type="function">
    <text evidence="9">Digests double-stranded RNA. Involved in the processing of primary rRNA transcript to yield the immediate precursors to the large and small rRNAs (23S and 16S). Processes some mRNAs, and tRNAs when they are encoded in the rRNA operon. Processes pre-crRNA and tracrRNA of type II CRISPR loci if present in the organism.</text>
</comment>
<dbReference type="Gene3D" id="1.10.1520.10">
    <property type="entry name" value="Ribonuclease III domain"/>
    <property type="match status" value="1"/>
</dbReference>
<dbReference type="HAMAP" id="MF_00104">
    <property type="entry name" value="RNase_III"/>
    <property type="match status" value="1"/>
</dbReference>
<dbReference type="SMART" id="SM00358">
    <property type="entry name" value="DSRM"/>
    <property type="match status" value="1"/>
</dbReference>
<comment type="subunit">
    <text evidence="9">Homodimer.</text>
</comment>
<dbReference type="GO" id="GO:0005737">
    <property type="term" value="C:cytoplasm"/>
    <property type="evidence" value="ECO:0007669"/>
    <property type="project" value="UniProtKB-SubCell"/>
</dbReference>
<evidence type="ECO:0000259" key="11">
    <source>
        <dbReference type="PROSITE" id="PS50142"/>
    </source>
</evidence>
<evidence type="ECO:0000313" key="13">
    <source>
        <dbReference type="Proteomes" id="UP000886884"/>
    </source>
</evidence>
<protein>
    <recommendedName>
        <fullName evidence="9">Ribonuclease 3</fullName>
        <ecNumber evidence="9">3.1.26.3</ecNumber>
    </recommendedName>
    <alternativeName>
        <fullName evidence="9">Ribonuclease III</fullName>
        <shortName evidence="9">RNase III</shortName>
    </alternativeName>
</protein>
<dbReference type="FunFam" id="1.10.1520.10:FF:000001">
    <property type="entry name" value="Ribonuclease 3"/>
    <property type="match status" value="1"/>
</dbReference>
<keyword evidence="9" id="KW-0963">Cytoplasm</keyword>
<feature type="active site" evidence="9">
    <location>
        <position position="44"/>
    </location>
</feature>
<keyword evidence="5 9" id="KW-0540">Nuclease</keyword>
<dbReference type="AlphaFoldDB" id="A0A9D1P894"/>
<evidence type="ECO:0000259" key="10">
    <source>
        <dbReference type="PROSITE" id="PS50137"/>
    </source>
</evidence>
<dbReference type="GO" id="GO:0006364">
    <property type="term" value="P:rRNA processing"/>
    <property type="evidence" value="ECO:0007669"/>
    <property type="project" value="UniProtKB-UniRule"/>
</dbReference>
<dbReference type="PROSITE" id="PS00517">
    <property type="entry name" value="RNASE_3_1"/>
    <property type="match status" value="1"/>
</dbReference>
<dbReference type="InterPro" id="IPR000999">
    <property type="entry name" value="RNase_III_dom"/>
</dbReference>
<comment type="subcellular location">
    <subcellularLocation>
        <location evidence="9">Cytoplasm</location>
    </subcellularLocation>
</comment>
<keyword evidence="9" id="KW-0699">rRNA-binding</keyword>
<evidence type="ECO:0000256" key="1">
    <source>
        <dbReference type="ARBA" id="ARBA00000109"/>
    </source>
</evidence>
<feature type="binding site" evidence="9">
    <location>
        <position position="113"/>
    </location>
    <ligand>
        <name>Mg(2+)</name>
        <dbReference type="ChEBI" id="CHEBI:18420"/>
    </ligand>
</feature>
<feature type="domain" description="DRBM" evidence="10">
    <location>
        <begin position="150"/>
        <end position="218"/>
    </location>
</feature>
<feature type="binding site" evidence="9">
    <location>
        <position position="40"/>
    </location>
    <ligand>
        <name>Mg(2+)</name>
        <dbReference type="ChEBI" id="CHEBI:18420"/>
    </ligand>
</feature>
<dbReference type="GO" id="GO:0008033">
    <property type="term" value="P:tRNA processing"/>
    <property type="evidence" value="ECO:0007669"/>
    <property type="project" value="UniProtKB-KW"/>
</dbReference>
<dbReference type="GO" id="GO:0003725">
    <property type="term" value="F:double-stranded RNA binding"/>
    <property type="evidence" value="ECO:0007669"/>
    <property type="project" value="TreeGrafter"/>
</dbReference>
<dbReference type="Gene3D" id="3.30.160.20">
    <property type="match status" value="1"/>
</dbReference>
<dbReference type="InterPro" id="IPR014720">
    <property type="entry name" value="dsRBD_dom"/>
</dbReference>
<keyword evidence="9" id="KW-0460">Magnesium</keyword>
<evidence type="ECO:0000256" key="4">
    <source>
        <dbReference type="ARBA" id="ARBA00022664"/>
    </source>
</evidence>
<comment type="caution">
    <text evidence="12">The sequence shown here is derived from an EMBL/GenBank/DDBJ whole genome shotgun (WGS) entry which is preliminary data.</text>
</comment>